<evidence type="ECO:0000313" key="13">
    <source>
        <dbReference type="EMBL" id="KAA8528788.1"/>
    </source>
</evidence>
<evidence type="ECO:0000313" key="14">
    <source>
        <dbReference type="Proteomes" id="UP000325577"/>
    </source>
</evidence>
<dbReference type="EMBL" id="CM018045">
    <property type="protein sequence ID" value="KAA8528788.1"/>
    <property type="molecule type" value="Genomic_DNA"/>
</dbReference>
<dbReference type="GO" id="GO:0008381">
    <property type="term" value="F:mechanosensitive monoatomic ion channel activity"/>
    <property type="evidence" value="ECO:0007669"/>
    <property type="project" value="TreeGrafter"/>
</dbReference>
<protein>
    <recommendedName>
        <fullName evidence="9">Mechanosensitive ion channel protein</fullName>
    </recommendedName>
</protein>
<feature type="transmembrane region" description="Helical" evidence="11">
    <location>
        <begin position="155"/>
        <end position="175"/>
    </location>
</feature>
<evidence type="ECO:0000256" key="3">
    <source>
        <dbReference type="ARBA" id="ARBA00022448"/>
    </source>
</evidence>
<dbReference type="InterPro" id="IPR016688">
    <property type="entry name" value="MscS-like_plants/fungi"/>
</dbReference>
<dbReference type="PIRSF" id="PIRSF017209">
    <property type="entry name" value="Memb_At2g17000_prd"/>
    <property type="match status" value="1"/>
</dbReference>
<gene>
    <name evidence="13" type="ORF">F0562_036143</name>
</gene>
<keyword evidence="8" id="KW-0407">Ion channel</keyword>
<dbReference type="PANTHER" id="PTHR31618">
    <property type="entry name" value="MECHANOSENSITIVE ION CHANNEL PROTEIN 5"/>
    <property type="match status" value="1"/>
</dbReference>
<dbReference type="GO" id="GO:0050982">
    <property type="term" value="P:detection of mechanical stimulus"/>
    <property type="evidence" value="ECO:0007669"/>
    <property type="project" value="UniProtKB-ARBA"/>
</dbReference>
<comment type="subcellular location">
    <subcellularLocation>
        <location evidence="1">Membrane</location>
        <topology evidence="1">Multi-pass membrane protein</topology>
    </subcellularLocation>
</comment>
<keyword evidence="3" id="KW-0813">Transport</keyword>
<dbReference type="GO" id="GO:0006820">
    <property type="term" value="P:monoatomic anion transport"/>
    <property type="evidence" value="ECO:0007669"/>
    <property type="project" value="TreeGrafter"/>
</dbReference>
<feature type="region of interest" description="Disordered" evidence="10">
    <location>
        <begin position="40"/>
        <end position="103"/>
    </location>
</feature>
<dbReference type="Proteomes" id="UP000325577">
    <property type="component" value="Linkage Group LG21"/>
</dbReference>
<keyword evidence="4 11" id="KW-0812">Transmembrane</keyword>
<evidence type="ECO:0000256" key="6">
    <source>
        <dbReference type="ARBA" id="ARBA00023065"/>
    </source>
</evidence>
<evidence type="ECO:0000256" key="10">
    <source>
        <dbReference type="SAM" id="MobiDB-lite"/>
    </source>
</evidence>
<evidence type="ECO:0000256" key="1">
    <source>
        <dbReference type="ARBA" id="ARBA00004141"/>
    </source>
</evidence>
<evidence type="ECO:0000256" key="2">
    <source>
        <dbReference type="ARBA" id="ARBA00008017"/>
    </source>
</evidence>
<dbReference type="PANTHER" id="PTHR31618:SF8">
    <property type="entry name" value="MECHANOSENSITIVE ION CHANNEL PROTEIN"/>
    <property type="match status" value="1"/>
</dbReference>
<keyword evidence="14" id="KW-1185">Reference proteome</keyword>
<organism evidence="13 14">
    <name type="scientific">Nyssa sinensis</name>
    <dbReference type="NCBI Taxonomy" id="561372"/>
    <lineage>
        <taxon>Eukaryota</taxon>
        <taxon>Viridiplantae</taxon>
        <taxon>Streptophyta</taxon>
        <taxon>Embryophyta</taxon>
        <taxon>Tracheophyta</taxon>
        <taxon>Spermatophyta</taxon>
        <taxon>Magnoliopsida</taxon>
        <taxon>eudicotyledons</taxon>
        <taxon>Gunneridae</taxon>
        <taxon>Pentapetalae</taxon>
        <taxon>asterids</taxon>
        <taxon>Cornales</taxon>
        <taxon>Nyssaceae</taxon>
        <taxon>Nyssa</taxon>
    </lineage>
</organism>
<dbReference type="Pfam" id="PF00924">
    <property type="entry name" value="MS_channel_2nd"/>
    <property type="match status" value="1"/>
</dbReference>
<dbReference type="OrthoDB" id="544685at2759"/>
<comment type="similarity">
    <text evidence="2 9">Belongs to the MscS (TC 1.A.23) family.</text>
</comment>
<evidence type="ECO:0000256" key="7">
    <source>
        <dbReference type="ARBA" id="ARBA00023136"/>
    </source>
</evidence>
<evidence type="ECO:0000256" key="8">
    <source>
        <dbReference type="ARBA" id="ARBA00023303"/>
    </source>
</evidence>
<evidence type="ECO:0000256" key="9">
    <source>
        <dbReference type="PIRNR" id="PIRNR017209"/>
    </source>
</evidence>
<dbReference type="InterPro" id="IPR006685">
    <property type="entry name" value="MscS_channel_2nd"/>
</dbReference>
<feature type="transmembrane region" description="Helical" evidence="11">
    <location>
        <begin position="187"/>
        <end position="215"/>
    </location>
</feature>
<feature type="transmembrane region" description="Helical" evidence="11">
    <location>
        <begin position="499"/>
        <end position="524"/>
    </location>
</feature>
<feature type="compositionally biased region" description="Acidic residues" evidence="10">
    <location>
        <begin position="84"/>
        <end position="94"/>
    </location>
</feature>
<keyword evidence="6" id="KW-0406">Ion transport</keyword>
<feature type="transmembrane region" description="Helical" evidence="11">
    <location>
        <begin position="236"/>
        <end position="253"/>
    </location>
</feature>
<sequence length="732" mass="84995">MVLALLGCYKVTEKCKVSRNANDHMDQSAGKQVVVKIGGEVGNESDSRRQFNNPTRRWNKEFSEAKNRQQSSYSKGGKGVDVGDFTEEDDEDENDKVTEGRSSASFPRHSVMFITRNRHWRYERENNCEDDDSFLDEDEDVLEEIDWKKFKALTVVQWVSLMLIMATVACTLSVAELKKRTLWDLPLWKWEILILVLICGHLLSGWIIRVIVFFFERKFIWQIRVLYFVYGLRKSIQNCLWLGMVLIVWHFILAEKIGRENKSGVLPHVTKILVCLLVGTLIWFLKTLIVKLLASSFHVSAFFNRIRESLFKQYVIKKLSGSPTVEEQSEQEDERVGNDAKNPLLSRHISKRQDESITIERLHKLNQKNVSAMRMKKLIHLVQSGVLSTLDEELPKLTDEDELSLRIRDESEAKAAAKKIFNNVAKRGSKYIHQEDLNRFMSEQDVMKIMHLLEVATGIHGISKPSLTNWVVDALKERRSLALSLDDTKTAVDELHNMLNFLVAIIIVIIWLFIFDLAITHFLVLISSQLLLVVFIFGNTCKTIFETIIFLFVMHPYDVGDRCEVDGVQMIVEEMNILTTVFRRYDNQIIMYPNSLLATKPISNYFRSPDMGESVDFSIHISTPTEKIVIMKKRIIQYIESRSDHWHQGPTVNIRDLEDMNRLKIVVWVTHRMNHQNMGERWARRGLLIEEMIKIFRGLDIEYRMLPLDMNVRNMPVLSSNTFPSNWTTCTG</sequence>
<name>A0A5J5AF42_9ASTE</name>
<keyword evidence="7 9" id="KW-0472">Membrane</keyword>
<dbReference type="AlphaFoldDB" id="A0A5J5AF42"/>
<feature type="transmembrane region" description="Helical" evidence="11">
    <location>
        <begin position="265"/>
        <end position="285"/>
    </location>
</feature>
<proteinExistence type="inferred from homology"/>
<keyword evidence="5 11" id="KW-1133">Transmembrane helix</keyword>
<feature type="domain" description="Mechanosensitive ion channel MscS" evidence="12">
    <location>
        <begin position="549"/>
        <end position="605"/>
    </location>
</feature>
<dbReference type="FunFam" id="2.30.30.60:FF:000003">
    <property type="entry name" value="Predicted mechanosensitive ion channel"/>
    <property type="match status" value="1"/>
</dbReference>
<reference evidence="13 14" key="1">
    <citation type="submission" date="2019-09" db="EMBL/GenBank/DDBJ databases">
        <title>A chromosome-level genome assembly of the Chinese tupelo Nyssa sinensis.</title>
        <authorList>
            <person name="Yang X."/>
            <person name="Kang M."/>
            <person name="Yang Y."/>
            <person name="Xiong H."/>
            <person name="Wang M."/>
            <person name="Zhang Z."/>
            <person name="Wang Z."/>
            <person name="Wu H."/>
            <person name="Ma T."/>
            <person name="Liu J."/>
            <person name="Xi Z."/>
        </authorList>
    </citation>
    <scope>NUCLEOTIDE SEQUENCE [LARGE SCALE GENOMIC DNA]</scope>
    <source>
        <strain evidence="13">J267</strain>
        <tissue evidence="13">Leaf</tissue>
    </source>
</reference>
<dbReference type="Gene3D" id="2.30.30.60">
    <property type="match status" value="1"/>
</dbReference>
<dbReference type="SUPFAM" id="SSF50182">
    <property type="entry name" value="Sm-like ribonucleoproteins"/>
    <property type="match status" value="1"/>
</dbReference>
<evidence type="ECO:0000256" key="4">
    <source>
        <dbReference type="ARBA" id="ARBA00022692"/>
    </source>
</evidence>
<feature type="compositionally biased region" description="Basic and acidic residues" evidence="10">
    <location>
        <begin position="58"/>
        <end position="67"/>
    </location>
</feature>
<evidence type="ECO:0000256" key="11">
    <source>
        <dbReference type="SAM" id="Phobius"/>
    </source>
</evidence>
<feature type="transmembrane region" description="Helical" evidence="11">
    <location>
        <begin position="530"/>
        <end position="553"/>
    </location>
</feature>
<dbReference type="InterPro" id="IPR010920">
    <property type="entry name" value="LSM_dom_sf"/>
</dbReference>
<dbReference type="GO" id="GO:0005886">
    <property type="term" value="C:plasma membrane"/>
    <property type="evidence" value="ECO:0007669"/>
    <property type="project" value="UniProtKB-UniRule"/>
</dbReference>
<evidence type="ECO:0000259" key="12">
    <source>
        <dbReference type="Pfam" id="PF00924"/>
    </source>
</evidence>
<evidence type="ECO:0000256" key="5">
    <source>
        <dbReference type="ARBA" id="ARBA00022989"/>
    </source>
</evidence>
<accession>A0A5J5AF42</accession>
<dbReference type="InterPro" id="IPR023408">
    <property type="entry name" value="MscS_beta-dom_sf"/>
</dbReference>